<dbReference type="InterPro" id="IPR036249">
    <property type="entry name" value="Thioredoxin-like_sf"/>
</dbReference>
<dbReference type="Proteomes" id="UP000325004">
    <property type="component" value="Chromosome"/>
</dbReference>
<gene>
    <name evidence="1" type="ORF">FZC34_01570</name>
</gene>
<reference evidence="1 2" key="1">
    <citation type="submission" date="2019-08" db="EMBL/GenBank/DDBJ databases">
        <title>Highly reduced genomes of protist endosymbionts show evolutionary convergence.</title>
        <authorList>
            <person name="George E."/>
            <person name="Husnik F."/>
            <person name="Tashyreva D."/>
            <person name="Prokopchuk G."/>
            <person name="Horak A."/>
            <person name="Kwong W.K."/>
            <person name="Lukes J."/>
            <person name="Keeling P.J."/>
        </authorList>
    </citation>
    <scope>NUCLEOTIDE SEQUENCE [LARGE SCALE GENOMIC DNA]</scope>
    <source>
        <strain evidence="1">1604LC</strain>
    </source>
</reference>
<dbReference type="EMBL" id="CP043316">
    <property type="protein sequence ID" value="QEK38595.1"/>
    <property type="molecule type" value="Genomic_DNA"/>
</dbReference>
<keyword evidence="2" id="KW-1185">Reference proteome</keyword>
<dbReference type="KEGG" id="cpri:FZC34_01570"/>
<dbReference type="Gene3D" id="3.40.30.10">
    <property type="entry name" value="Glutaredoxin"/>
    <property type="match status" value="1"/>
</dbReference>
<evidence type="ECO:0000313" key="1">
    <source>
        <dbReference type="EMBL" id="QEK38595.1"/>
    </source>
</evidence>
<accession>A0A5C0UES2</accession>
<dbReference type="AlphaFoldDB" id="A0A5C0UES2"/>
<sequence length="177" mass="20545">MFCKIKKTRNLIAVFILLSIGFLCFQVNKEYVLKNESGSLSTKITKPIMIIFSEIKKNSLPSEQNIVAMYMLSQAHALFGKDVKIAMVLNVDSDSDESQILYLLNLMQKRYKFNFGFEVYLDKNNKFAKKFRIRQKPTVVLMKNNKVQYKTQDFKFQWFGVDGIKLINEYLGIAVGL</sequence>
<protein>
    <submittedName>
        <fullName evidence="1">Uncharacterized protein</fullName>
    </submittedName>
</protein>
<name>A0A5C0UES2_9PROT</name>
<evidence type="ECO:0000313" key="2">
    <source>
        <dbReference type="Proteomes" id="UP000325004"/>
    </source>
</evidence>
<dbReference type="SUPFAM" id="SSF52833">
    <property type="entry name" value="Thioredoxin-like"/>
    <property type="match status" value="1"/>
</dbReference>
<dbReference type="RefSeq" id="WP_148971716.1">
    <property type="nucleotide sequence ID" value="NZ_CP043316.1"/>
</dbReference>
<dbReference type="OrthoDB" id="9873157at2"/>
<organism evidence="1 2">
    <name type="scientific">Candidatus Cytomitobacter primus</name>
    <dbReference type="NCBI Taxonomy" id="2066024"/>
    <lineage>
        <taxon>Bacteria</taxon>
        <taxon>Pseudomonadati</taxon>
        <taxon>Pseudomonadota</taxon>
        <taxon>Alphaproteobacteria</taxon>
        <taxon>Holosporales</taxon>
        <taxon>Holosporaceae</taxon>
        <taxon>Candidatus Cytomitobacter</taxon>
    </lineage>
</organism>
<proteinExistence type="predicted"/>